<proteinExistence type="predicted"/>
<keyword evidence="1 3" id="KW-0853">WD repeat</keyword>
<sequence>SGSSDGTIRLWIGETGAPLSEPMRSHSDSVCSLVFSPDGKILASGSDDQTIRLWDVGTPAPLGKPLACCIDRVNPVAFSADGTMVLWA</sequence>
<evidence type="ECO:0000256" key="3">
    <source>
        <dbReference type="PROSITE-ProRule" id="PRU00221"/>
    </source>
</evidence>
<protein>
    <recommendedName>
        <fullName evidence="4">Bulb-type lectin domain-containing protein</fullName>
    </recommendedName>
</protein>
<gene>
    <name evidence="5" type="ORF">M407DRAFT_76816</name>
</gene>
<dbReference type="PANTHER" id="PTHR22847:SF637">
    <property type="entry name" value="WD REPEAT DOMAIN 5B"/>
    <property type="match status" value="1"/>
</dbReference>
<evidence type="ECO:0000256" key="2">
    <source>
        <dbReference type="ARBA" id="ARBA00022737"/>
    </source>
</evidence>
<dbReference type="InterPro" id="IPR015943">
    <property type="entry name" value="WD40/YVTN_repeat-like_dom_sf"/>
</dbReference>
<evidence type="ECO:0000313" key="6">
    <source>
        <dbReference type="Proteomes" id="UP000054248"/>
    </source>
</evidence>
<accession>A0A0C3Q5T4</accession>
<dbReference type="PANTHER" id="PTHR22847">
    <property type="entry name" value="WD40 REPEAT PROTEIN"/>
    <property type="match status" value="1"/>
</dbReference>
<dbReference type="OrthoDB" id="6262491at2759"/>
<dbReference type="EMBL" id="KN823059">
    <property type="protein sequence ID" value="KIO24535.1"/>
    <property type="molecule type" value="Genomic_DNA"/>
</dbReference>
<feature type="domain" description="Bulb-type lectin" evidence="4">
    <location>
        <begin position="1"/>
        <end position="88"/>
    </location>
</feature>
<dbReference type="AlphaFoldDB" id="A0A0C3Q5T4"/>
<dbReference type="Gene3D" id="2.130.10.10">
    <property type="entry name" value="YVTN repeat-like/Quinoprotein amine dehydrogenase"/>
    <property type="match status" value="1"/>
</dbReference>
<dbReference type="STRING" id="1051891.A0A0C3Q5T4"/>
<dbReference type="InterPro" id="IPR036322">
    <property type="entry name" value="WD40_repeat_dom_sf"/>
</dbReference>
<dbReference type="HOGENOM" id="CLU_000288_57_30_1"/>
<dbReference type="InterPro" id="IPR001480">
    <property type="entry name" value="Bulb-type_lectin_dom"/>
</dbReference>
<dbReference type="SUPFAM" id="SSF50978">
    <property type="entry name" value="WD40 repeat-like"/>
    <property type="match status" value="1"/>
</dbReference>
<feature type="repeat" description="WD" evidence="3">
    <location>
        <begin position="1"/>
        <end position="11"/>
    </location>
</feature>
<name>A0A0C3Q5T4_9AGAM</name>
<dbReference type="Proteomes" id="UP000054248">
    <property type="component" value="Unassembled WGS sequence"/>
</dbReference>
<evidence type="ECO:0000313" key="5">
    <source>
        <dbReference type="EMBL" id="KIO24535.1"/>
    </source>
</evidence>
<evidence type="ECO:0000259" key="4">
    <source>
        <dbReference type="PROSITE" id="PS50927"/>
    </source>
</evidence>
<feature type="repeat" description="WD" evidence="3">
    <location>
        <begin position="23"/>
        <end position="56"/>
    </location>
</feature>
<feature type="non-terminal residue" evidence="5">
    <location>
        <position position="1"/>
    </location>
</feature>
<dbReference type="GO" id="GO:1990234">
    <property type="term" value="C:transferase complex"/>
    <property type="evidence" value="ECO:0007669"/>
    <property type="project" value="UniProtKB-ARBA"/>
</dbReference>
<dbReference type="InterPro" id="IPR019775">
    <property type="entry name" value="WD40_repeat_CS"/>
</dbReference>
<organism evidence="5 6">
    <name type="scientific">Tulasnella calospora MUT 4182</name>
    <dbReference type="NCBI Taxonomy" id="1051891"/>
    <lineage>
        <taxon>Eukaryota</taxon>
        <taxon>Fungi</taxon>
        <taxon>Dikarya</taxon>
        <taxon>Basidiomycota</taxon>
        <taxon>Agaricomycotina</taxon>
        <taxon>Agaricomycetes</taxon>
        <taxon>Cantharellales</taxon>
        <taxon>Tulasnellaceae</taxon>
        <taxon>Tulasnella</taxon>
    </lineage>
</organism>
<reference evidence="5 6" key="1">
    <citation type="submission" date="2014-04" db="EMBL/GenBank/DDBJ databases">
        <authorList>
            <consortium name="DOE Joint Genome Institute"/>
            <person name="Kuo A."/>
            <person name="Girlanda M."/>
            <person name="Perotto S."/>
            <person name="Kohler A."/>
            <person name="Nagy L.G."/>
            <person name="Floudas D."/>
            <person name="Copeland A."/>
            <person name="Barry K.W."/>
            <person name="Cichocki N."/>
            <person name="Veneault-Fourrey C."/>
            <person name="LaButti K."/>
            <person name="Lindquist E.A."/>
            <person name="Lipzen A."/>
            <person name="Lundell T."/>
            <person name="Morin E."/>
            <person name="Murat C."/>
            <person name="Sun H."/>
            <person name="Tunlid A."/>
            <person name="Henrissat B."/>
            <person name="Grigoriev I.V."/>
            <person name="Hibbett D.S."/>
            <person name="Martin F."/>
            <person name="Nordberg H.P."/>
            <person name="Cantor M.N."/>
            <person name="Hua S.X."/>
        </authorList>
    </citation>
    <scope>NUCLEOTIDE SEQUENCE [LARGE SCALE GENOMIC DNA]</scope>
    <source>
        <strain evidence="5 6">MUT 4182</strain>
    </source>
</reference>
<dbReference type="Pfam" id="PF00400">
    <property type="entry name" value="WD40"/>
    <property type="match status" value="1"/>
</dbReference>
<dbReference type="SMART" id="SM00320">
    <property type="entry name" value="WD40"/>
    <property type="match status" value="1"/>
</dbReference>
<dbReference type="PROSITE" id="PS50927">
    <property type="entry name" value="BULB_LECTIN"/>
    <property type="match status" value="1"/>
</dbReference>
<dbReference type="InterPro" id="IPR001680">
    <property type="entry name" value="WD40_rpt"/>
</dbReference>
<keyword evidence="2" id="KW-0677">Repeat</keyword>
<dbReference type="PROSITE" id="PS00678">
    <property type="entry name" value="WD_REPEATS_1"/>
    <property type="match status" value="1"/>
</dbReference>
<dbReference type="PROSITE" id="PS50082">
    <property type="entry name" value="WD_REPEATS_2"/>
    <property type="match status" value="2"/>
</dbReference>
<reference evidence="6" key="2">
    <citation type="submission" date="2015-01" db="EMBL/GenBank/DDBJ databases">
        <title>Evolutionary Origins and Diversification of the Mycorrhizal Mutualists.</title>
        <authorList>
            <consortium name="DOE Joint Genome Institute"/>
            <consortium name="Mycorrhizal Genomics Consortium"/>
            <person name="Kohler A."/>
            <person name="Kuo A."/>
            <person name="Nagy L.G."/>
            <person name="Floudas D."/>
            <person name="Copeland A."/>
            <person name="Barry K.W."/>
            <person name="Cichocki N."/>
            <person name="Veneault-Fourrey C."/>
            <person name="LaButti K."/>
            <person name="Lindquist E.A."/>
            <person name="Lipzen A."/>
            <person name="Lundell T."/>
            <person name="Morin E."/>
            <person name="Murat C."/>
            <person name="Riley R."/>
            <person name="Ohm R."/>
            <person name="Sun H."/>
            <person name="Tunlid A."/>
            <person name="Henrissat B."/>
            <person name="Grigoriev I.V."/>
            <person name="Hibbett D.S."/>
            <person name="Martin F."/>
        </authorList>
    </citation>
    <scope>NUCLEOTIDE SEQUENCE [LARGE SCALE GENOMIC DNA]</scope>
    <source>
        <strain evidence="6">MUT 4182</strain>
    </source>
</reference>
<dbReference type="PROSITE" id="PS50294">
    <property type="entry name" value="WD_REPEATS_REGION"/>
    <property type="match status" value="1"/>
</dbReference>
<keyword evidence="6" id="KW-1185">Reference proteome</keyword>
<evidence type="ECO:0000256" key="1">
    <source>
        <dbReference type="ARBA" id="ARBA00022574"/>
    </source>
</evidence>